<dbReference type="GO" id="GO:0070593">
    <property type="term" value="P:dendrite self-avoidance"/>
    <property type="evidence" value="ECO:0007669"/>
    <property type="project" value="TreeGrafter"/>
</dbReference>
<dbReference type="GO" id="GO:0007411">
    <property type="term" value="P:axon guidance"/>
    <property type="evidence" value="ECO:0007669"/>
    <property type="project" value="TreeGrafter"/>
</dbReference>
<dbReference type="OrthoDB" id="10012075at2759"/>
<dbReference type="Pfam" id="PF13927">
    <property type="entry name" value="Ig_3"/>
    <property type="match status" value="1"/>
</dbReference>
<proteinExistence type="predicted"/>
<dbReference type="InterPro" id="IPR007110">
    <property type="entry name" value="Ig-like_dom"/>
</dbReference>
<dbReference type="PROSITE" id="PS50835">
    <property type="entry name" value="IG_LIKE"/>
    <property type="match status" value="1"/>
</dbReference>
<reference evidence="5" key="2">
    <citation type="submission" date="2025-08" db="UniProtKB">
        <authorList>
            <consortium name="Ensembl"/>
        </authorList>
    </citation>
    <scope>IDENTIFICATION</scope>
    <source>
        <strain evidence="5">Guanapo</strain>
    </source>
</reference>
<name>A0A3P9NC98_POERE</name>
<dbReference type="GO" id="GO:0098632">
    <property type="term" value="F:cell-cell adhesion mediator activity"/>
    <property type="evidence" value="ECO:0007669"/>
    <property type="project" value="TreeGrafter"/>
</dbReference>
<keyword evidence="3" id="KW-0812">Transmembrane</keyword>
<feature type="transmembrane region" description="Helical" evidence="3">
    <location>
        <begin position="33"/>
        <end position="52"/>
    </location>
</feature>
<feature type="transmembrane region" description="Helical" evidence="3">
    <location>
        <begin position="272"/>
        <end position="295"/>
    </location>
</feature>
<evidence type="ECO:0000259" key="4">
    <source>
        <dbReference type="PROSITE" id="PS50835"/>
    </source>
</evidence>
<dbReference type="GO" id="GO:0007156">
    <property type="term" value="P:homophilic cell adhesion via plasma membrane adhesion molecules"/>
    <property type="evidence" value="ECO:0007669"/>
    <property type="project" value="TreeGrafter"/>
</dbReference>
<dbReference type="SMART" id="SM00409">
    <property type="entry name" value="IG"/>
    <property type="match status" value="2"/>
</dbReference>
<dbReference type="SUPFAM" id="SSF48726">
    <property type="entry name" value="Immunoglobulin"/>
    <property type="match status" value="1"/>
</dbReference>
<evidence type="ECO:0000313" key="5">
    <source>
        <dbReference type="Ensembl" id="ENSPREP00000007143.1"/>
    </source>
</evidence>
<dbReference type="GO" id="GO:0030424">
    <property type="term" value="C:axon"/>
    <property type="evidence" value="ECO:0007669"/>
    <property type="project" value="TreeGrafter"/>
</dbReference>
<dbReference type="InterPro" id="IPR036179">
    <property type="entry name" value="Ig-like_dom_sf"/>
</dbReference>
<dbReference type="Ensembl" id="ENSPRET00000007234.1">
    <property type="protein sequence ID" value="ENSPREP00000007143.1"/>
    <property type="gene ID" value="ENSPREG00000004919.1"/>
</dbReference>
<dbReference type="GeneID" id="103477838"/>
<dbReference type="OMA" id="CLYTDSD"/>
<dbReference type="GO" id="GO:0005886">
    <property type="term" value="C:plasma membrane"/>
    <property type="evidence" value="ECO:0007669"/>
    <property type="project" value="TreeGrafter"/>
</dbReference>
<evidence type="ECO:0000256" key="3">
    <source>
        <dbReference type="SAM" id="Phobius"/>
    </source>
</evidence>
<keyword evidence="3" id="KW-0472">Membrane</keyword>
<dbReference type="KEGG" id="pret:103477838"/>
<dbReference type="InterPro" id="IPR013783">
    <property type="entry name" value="Ig-like_fold"/>
</dbReference>
<dbReference type="PROSITE" id="PS00290">
    <property type="entry name" value="IG_MHC"/>
    <property type="match status" value="1"/>
</dbReference>
<dbReference type="Bgee" id="ENSPREG00000004919">
    <property type="expression patterns" value="Expressed in caudal fin and 1 other cell type or tissue"/>
</dbReference>
<keyword evidence="6" id="KW-1185">Reference proteome</keyword>
<dbReference type="InterPro" id="IPR003598">
    <property type="entry name" value="Ig_sub2"/>
</dbReference>
<dbReference type="CDD" id="cd00096">
    <property type="entry name" value="Ig"/>
    <property type="match status" value="1"/>
</dbReference>
<sequence length="336" mass="37345">MKIIGAATAAVAAQDLNICFSNSGKPFLTAMKALLLVALVVVIHVTNATLIIKGPTEPILEGESVTLECLYTDSDLNVSQVHFEYLPPYQYSRSLWRKVWGSSMGRWFCGGDYFYGEEEEKSGLLQIPYPTRFSGVPFRCVSDNENTTAPDNASEPLTFKVHYMRELSVSMEGYTNYLGVPQDLKVRLGDDVELKCSASSSEEPSYYWQKEGNDWILPSSTLTLKKVSEMDEGQYTCMAAHPSVKSLTKKRTISITLLPEDAAWYETTNGRLWLMTSAAAASLVVFILSVSVFLCRRAKRIRSSKGPIDDHSQKKPIYKSSVESLPSTSADKQPLV</sequence>
<dbReference type="SMART" id="SM00408">
    <property type="entry name" value="IGc2"/>
    <property type="match status" value="1"/>
</dbReference>
<keyword evidence="1" id="KW-0393">Immunoglobulin domain</keyword>
<feature type="domain" description="Ig-like" evidence="4">
    <location>
        <begin position="156"/>
        <end position="254"/>
    </location>
</feature>
<keyword evidence="3" id="KW-1133">Transmembrane helix</keyword>
<dbReference type="RefSeq" id="XP_008429371.1">
    <property type="nucleotide sequence ID" value="XM_008431149.2"/>
</dbReference>
<dbReference type="InterPro" id="IPR003006">
    <property type="entry name" value="Ig/MHC_CS"/>
</dbReference>
<evidence type="ECO:0000256" key="1">
    <source>
        <dbReference type="ARBA" id="ARBA00023319"/>
    </source>
</evidence>
<dbReference type="InterPro" id="IPR003599">
    <property type="entry name" value="Ig_sub"/>
</dbReference>
<reference evidence="6" key="1">
    <citation type="submission" date="2013-11" db="EMBL/GenBank/DDBJ databases">
        <title>The genomic landscape of the Guanapo guppy.</title>
        <authorList>
            <person name="Kuenstner A."/>
            <person name="Dreyer C."/>
        </authorList>
    </citation>
    <scope>NUCLEOTIDE SEQUENCE</scope>
    <source>
        <strain evidence="6">Guanapo</strain>
    </source>
</reference>
<dbReference type="GeneTree" id="ENSGT00390000009726"/>
<protein>
    <submittedName>
        <fullName evidence="5">Si:ch211-79k12.1</fullName>
    </submittedName>
</protein>
<feature type="compositionally biased region" description="Polar residues" evidence="2">
    <location>
        <begin position="321"/>
        <end position="336"/>
    </location>
</feature>
<reference evidence="5" key="3">
    <citation type="submission" date="2025-09" db="UniProtKB">
        <authorList>
            <consortium name="Ensembl"/>
        </authorList>
    </citation>
    <scope>IDENTIFICATION</scope>
    <source>
        <strain evidence="5">Guanapo</strain>
    </source>
</reference>
<evidence type="ECO:0000313" key="6">
    <source>
        <dbReference type="Proteomes" id="UP000242638"/>
    </source>
</evidence>
<feature type="region of interest" description="Disordered" evidence="2">
    <location>
        <begin position="304"/>
        <end position="336"/>
    </location>
</feature>
<dbReference type="AlphaFoldDB" id="A0A3P9NC98"/>
<accession>A0A3P9NC98</accession>
<dbReference type="PANTHER" id="PTHR10075:SF100">
    <property type="entry name" value="FASCICLIN-2"/>
    <property type="match status" value="1"/>
</dbReference>
<evidence type="ECO:0000256" key="2">
    <source>
        <dbReference type="SAM" id="MobiDB-lite"/>
    </source>
</evidence>
<organism evidence="5 6">
    <name type="scientific">Poecilia reticulata</name>
    <name type="common">Guppy</name>
    <name type="synonym">Acanthophacelus reticulatus</name>
    <dbReference type="NCBI Taxonomy" id="8081"/>
    <lineage>
        <taxon>Eukaryota</taxon>
        <taxon>Metazoa</taxon>
        <taxon>Chordata</taxon>
        <taxon>Craniata</taxon>
        <taxon>Vertebrata</taxon>
        <taxon>Euteleostomi</taxon>
        <taxon>Actinopterygii</taxon>
        <taxon>Neopterygii</taxon>
        <taxon>Teleostei</taxon>
        <taxon>Neoteleostei</taxon>
        <taxon>Acanthomorphata</taxon>
        <taxon>Ovalentaria</taxon>
        <taxon>Atherinomorphae</taxon>
        <taxon>Cyprinodontiformes</taxon>
        <taxon>Poeciliidae</taxon>
        <taxon>Poeciliinae</taxon>
        <taxon>Poecilia</taxon>
    </lineage>
</organism>
<dbReference type="PANTHER" id="PTHR10075">
    <property type="entry name" value="BASIGIN RELATED"/>
    <property type="match status" value="1"/>
</dbReference>
<dbReference type="Proteomes" id="UP000242638">
    <property type="component" value="Unassembled WGS sequence"/>
</dbReference>
<dbReference type="Gene3D" id="2.60.40.10">
    <property type="entry name" value="Immunoglobulins"/>
    <property type="match status" value="1"/>
</dbReference>